<sequence length="310" mass="36995">MGYDYKFTVFTPVFNGASTLCRVYESLKAQNLRDFEWLIVDDGSTDTTKELVEQWQREADFPIRYFYQENQGKHIAFNRAVKLAKGELFLPLDADDACVPETLERFWYHWNNIPEYLRDNFSGITCLCKDENGNIVGDKFPQDVMDSDELEMPHKYKVRGEKWGFHRTDVLKQFPFPELPRLGLIPESIVWNAIASRYKKRFVNEALRIYYSAIPRPDQLTTQMKKNPAQHALGRRLYHKENLNNYIYWMRYDPIDFLKSAVNYIRFSFHRGIDFMKQWYELTNWKAKFLYIIALPLGWLVYLIDKRKAV</sequence>
<feature type="transmembrane region" description="Helical" evidence="1">
    <location>
        <begin position="285"/>
        <end position="304"/>
    </location>
</feature>
<keyword evidence="1" id="KW-1133">Transmembrane helix</keyword>
<proteinExistence type="predicted"/>
<dbReference type="CDD" id="cd00761">
    <property type="entry name" value="Glyco_tranf_GTA_type"/>
    <property type="match status" value="1"/>
</dbReference>
<accession>A0AAU8PBB7</accession>
<keyword evidence="1" id="KW-0812">Transmembrane</keyword>
<dbReference type="InterPro" id="IPR029044">
    <property type="entry name" value="Nucleotide-diphossugar_trans"/>
</dbReference>
<dbReference type="KEGG" id="dku:Desku_1747"/>
<evidence type="ECO:0000313" key="3">
    <source>
        <dbReference type="EMBL" id="AEG15315.1"/>
    </source>
</evidence>
<dbReference type="Pfam" id="PF00535">
    <property type="entry name" value="Glycos_transf_2"/>
    <property type="match status" value="1"/>
</dbReference>
<dbReference type="PANTHER" id="PTHR22916:SF3">
    <property type="entry name" value="UDP-GLCNAC:BETAGAL BETA-1,3-N-ACETYLGLUCOSAMINYLTRANSFERASE-LIKE PROTEIN 1"/>
    <property type="match status" value="1"/>
</dbReference>
<keyword evidence="4" id="KW-1185">Reference proteome</keyword>
<organism evidence="3 4">
    <name type="scientific">Desulfofundulus kuznetsovii (strain DSM 6115 / VKM B-1805 / 17)</name>
    <name type="common">Desulfotomaculum kuznetsovii</name>
    <dbReference type="NCBI Taxonomy" id="760568"/>
    <lineage>
        <taxon>Bacteria</taxon>
        <taxon>Bacillati</taxon>
        <taxon>Bacillota</taxon>
        <taxon>Clostridia</taxon>
        <taxon>Eubacteriales</taxon>
        <taxon>Peptococcaceae</taxon>
        <taxon>Desulfofundulus</taxon>
    </lineage>
</organism>
<dbReference type="AlphaFoldDB" id="A0AAU8PBB7"/>
<evidence type="ECO:0000256" key="1">
    <source>
        <dbReference type="SAM" id="Phobius"/>
    </source>
</evidence>
<dbReference type="PANTHER" id="PTHR22916">
    <property type="entry name" value="GLYCOSYLTRANSFERASE"/>
    <property type="match status" value="1"/>
</dbReference>
<evidence type="ECO:0000259" key="2">
    <source>
        <dbReference type="Pfam" id="PF00535"/>
    </source>
</evidence>
<reference evidence="4" key="1">
    <citation type="submission" date="2011-05" db="EMBL/GenBank/DDBJ databases">
        <title>Complete sequence of Desulfotomaculum kuznetsovii DSM 6115.</title>
        <authorList>
            <person name="Lucas S."/>
            <person name="Han J."/>
            <person name="Lapidus A."/>
            <person name="Cheng J.-F."/>
            <person name="Goodwin L."/>
            <person name="Pitluck S."/>
            <person name="Peters L."/>
            <person name="Mikhailova N."/>
            <person name="Lu M."/>
            <person name="Saunders E."/>
            <person name="Han C."/>
            <person name="Tapia R."/>
            <person name="Land M."/>
            <person name="Hauser L."/>
            <person name="Kyrpides N."/>
            <person name="Ivanova N."/>
            <person name="Pagani I."/>
            <person name="Nazina T."/>
            <person name="Ivanova A."/>
            <person name="Parshina S."/>
            <person name="Kuever J."/>
            <person name="Muyzer G."/>
            <person name="Plugge C."/>
            <person name="Stams A."/>
            <person name="Woyke T."/>
        </authorList>
    </citation>
    <scope>NUCLEOTIDE SEQUENCE [LARGE SCALE GENOMIC DNA]</scope>
    <source>
        <strain evidence="4">DSM 6115 / VKM B-1805 / 17</strain>
    </source>
</reference>
<name>A0AAU8PBB7_DESK7</name>
<dbReference type="InterPro" id="IPR001173">
    <property type="entry name" value="Glyco_trans_2-like"/>
</dbReference>
<evidence type="ECO:0000313" key="4">
    <source>
        <dbReference type="Proteomes" id="UP000009229"/>
    </source>
</evidence>
<dbReference type="RefSeq" id="WP_013822829.1">
    <property type="nucleotide sequence ID" value="NC_015573.1"/>
</dbReference>
<gene>
    <name evidence="3" type="ordered locus">Desku_1747</name>
</gene>
<dbReference type="GO" id="GO:0016758">
    <property type="term" value="F:hexosyltransferase activity"/>
    <property type="evidence" value="ECO:0007669"/>
    <property type="project" value="UniProtKB-ARBA"/>
</dbReference>
<keyword evidence="3" id="KW-0808">Transferase</keyword>
<keyword evidence="1" id="KW-0472">Membrane</keyword>
<dbReference type="Proteomes" id="UP000009229">
    <property type="component" value="Chromosome"/>
</dbReference>
<dbReference type="Gene3D" id="3.90.550.10">
    <property type="entry name" value="Spore Coat Polysaccharide Biosynthesis Protein SpsA, Chain A"/>
    <property type="match status" value="1"/>
</dbReference>
<dbReference type="EMBL" id="CP002770">
    <property type="protein sequence ID" value="AEG15315.1"/>
    <property type="molecule type" value="Genomic_DNA"/>
</dbReference>
<feature type="domain" description="Glycosyltransferase 2-like" evidence="2">
    <location>
        <begin position="8"/>
        <end position="112"/>
    </location>
</feature>
<dbReference type="SUPFAM" id="SSF53448">
    <property type="entry name" value="Nucleotide-diphospho-sugar transferases"/>
    <property type="match status" value="1"/>
</dbReference>
<protein>
    <submittedName>
        <fullName evidence="3">Glycosyl transferase family 2</fullName>
    </submittedName>
</protein>